<name>A0AA36JPL1_9DINO</name>
<evidence type="ECO:0000313" key="2">
    <source>
        <dbReference type="Proteomes" id="UP001178507"/>
    </source>
</evidence>
<proteinExistence type="predicted"/>
<evidence type="ECO:0000313" key="1">
    <source>
        <dbReference type="EMBL" id="CAJ1409424.1"/>
    </source>
</evidence>
<comment type="caution">
    <text evidence="1">The sequence shown here is derived from an EMBL/GenBank/DDBJ whole genome shotgun (WGS) entry which is preliminary data.</text>
</comment>
<dbReference type="EMBL" id="CAUJNA010003768">
    <property type="protein sequence ID" value="CAJ1409424.1"/>
    <property type="molecule type" value="Genomic_DNA"/>
</dbReference>
<gene>
    <name evidence="1" type="ORF">EVOR1521_LOCUS30522</name>
</gene>
<organism evidence="1 2">
    <name type="scientific">Effrenium voratum</name>
    <dbReference type="NCBI Taxonomy" id="2562239"/>
    <lineage>
        <taxon>Eukaryota</taxon>
        <taxon>Sar</taxon>
        <taxon>Alveolata</taxon>
        <taxon>Dinophyceae</taxon>
        <taxon>Suessiales</taxon>
        <taxon>Symbiodiniaceae</taxon>
        <taxon>Effrenium</taxon>
    </lineage>
</organism>
<protein>
    <submittedName>
        <fullName evidence="1">Uncharacterized protein</fullName>
    </submittedName>
</protein>
<keyword evidence="2" id="KW-1185">Reference proteome</keyword>
<dbReference type="AlphaFoldDB" id="A0AA36JPL1"/>
<sequence length="105" mass="11952">MKCLCLGTWHQIFQTRALAKMVRKCQLGPRRWQMPRHPVCNVSEKSKDDLGLLLAVRDSARFSHRWLFHGEQLPHRSAAPCSAVKSEPRAMVAVGLHVSFVYDLG</sequence>
<accession>A0AA36JPL1</accession>
<reference evidence="1" key="1">
    <citation type="submission" date="2023-08" db="EMBL/GenBank/DDBJ databases">
        <authorList>
            <person name="Chen Y."/>
            <person name="Shah S."/>
            <person name="Dougan E. K."/>
            <person name="Thang M."/>
            <person name="Chan C."/>
        </authorList>
    </citation>
    <scope>NUCLEOTIDE SEQUENCE</scope>
</reference>
<dbReference type="Proteomes" id="UP001178507">
    <property type="component" value="Unassembled WGS sequence"/>
</dbReference>